<dbReference type="NCBIfam" id="NF008425">
    <property type="entry name" value="PRK11259.1"/>
    <property type="match status" value="1"/>
</dbReference>
<organism evidence="6 7">
    <name type="scientific">Brucella endophytica</name>
    <dbReference type="NCBI Taxonomy" id="1963359"/>
    <lineage>
        <taxon>Bacteria</taxon>
        <taxon>Pseudomonadati</taxon>
        <taxon>Pseudomonadota</taxon>
        <taxon>Alphaproteobacteria</taxon>
        <taxon>Hyphomicrobiales</taxon>
        <taxon>Brucellaceae</taxon>
        <taxon>Brucella/Ochrobactrum group</taxon>
        <taxon>Brucella</taxon>
    </lineage>
</organism>
<evidence type="ECO:0000256" key="4">
    <source>
        <dbReference type="ARBA" id="ARBA00023002"/>
    </source>
</evidence>
<dbReference type="EMBL" id="BMHH01000004">
    <property type="protein sequence ID" value="GGA86352.1"/>
    <property type="molecule type" value="Genomic_DNA"/>
</dbReference>
<keyword evidence="4" id="KW-0560">Oxidoreductase</keyword>
<name>A0A916WCT8_9HYPH</name>
<evidence type="ECO:0000256" key="3">
    <source>
        <dbReference type="ARBA" id="ARBA00022827"/>
    </source>
</evidence>
<accession>A0A916WCT8</accession>
<dbReference type="InterPro" id="IPR006076">
    <property type="entry name" value="FAD-dep_OxRdtase"/>
</dbReference>
<dbReference type="GO" id="GO:0008115">
    <property type="term" value="F:sarcosine oxidase activity"/>
    <property type="evidence" value="ECO:0007669"/>
    <property type="project" value="TreeGrafter"/>
</dbReference>
<dbReference type="AlphaFoldDB" id="A0A916WCT8"/>
<comment type="cofactor">
    <cofactor evidence="1">
        <name>FAD</name>
        <dbReference type="ChEBI" id="CHEBI:57692"/>
    </cofactor>
</comment>
<keyword evidence="3" id="KW-0274">FAD</keyword>
<evidence type="ECO:0000313" key="7">
    <source>
        <dbReference type="Proteomes" id="UP000646478"/>
    </source>
</evidence>
<dbReference type="PANTHER" id="PTHR10961:SF7">
    <property type="entry name" value="FAD DEPENDENT OXIDOREDUCTASE DOMAIN-CONTAINING PROTEIN"/>
    <property type="match status" value="1"/>
</dbReference>
<reference evidence="6" key="1">
    <citation type="journal article" date="2014" name="Int. J. Syst. Evol. Microbiol.">
        <title>Complete genome sequence of Corynebacterium casei LMG S-19264T (=DSM 44701T), isolated from a smear-ripened cheese.</title>
        <authorList>
            <consortium name="US DOE Joint Genome Institute (JGI-PGF)"/>
            <person name="Walter F."/>
            <person name="Albersmeier A."/>
            <person name="Kalinowski J."/>
            <person name="Ruckert C."/>
        </authorList>
    </citation>
    <scope>NUCLEOTIDE SEQUENCE</scope>
    <source>
        <strain evidence="6">CGMCC 1.15082</strain>
    </source>
</reference>
<comment type="caution">
    <text evidence="6">The sequence shown here is derived from an EMBL/GenBank/DDBJ whole genome shotgun (WGS) entry which is preliminary data.</text>
</comment>
<sequence length="447" mass="48317">MRSRISHYADDRSLHGDIETLRNLIRETAPGNRLKGQEMTAQFDVAVIGLGAMGSAALSYLSARGVKGIGIEAYHPAHALSSSHGDSRLIRLGYFEDPSYVPLLKRAYLNWRGLEARLRSDILTETGVLQIGNPDSKILSGTRASCELHGLAHEILDAAEMAVRFPAFQLDPDEVAVFDPRGGYLRPEAAIAGYLKLAAQDGAVLHFGEKITAIEPDDAGVTVVSAHARYRAKKIIVSTGAWISELVPALAKHAQPIRQVVAWYQPRDGFVTRPERMPCFLRDEGEGGSYFGFPAIGADGVKVGRHAHFLEPIDPNEPNPPVNDRDTALLDGFIGKRVPAAAGQRVNAVTCRYTMLPSEDFLLDLLPGESRIVVASPCSGHGFKFTSVVGEILADLTLDGGTALPVSAFSFAAMDAFVAKQAAPGMIKPIAQRCHRLDDFMTKLKNG</sequence>
<dbReference type="PANTHER" id="PTHR10961">
    <property type="entry name" value="PEROXISOMAL SARCOSINE OXIDASE"/>
    <property type="match status" value="1"/>
</dbReference>
<feature type="domain" description="FAD dependent oxidoreductase" evidence="5">
    <location>
        <begin position="44"/>
        <end position="396"/>
    </location>
</feature>
<keyword evidence="2" id="KW-0285">Flavoprotein</keyword>
<dbReference type="SUPFAM" id="SSF54373">
    <property type="entry name" value="FAD-linked reductases, C-terminal domain"/>
    <property type="match status" value="1"/>
</dbReference>
<evidence type="ECO:0000313" key="6">
    <source>
        <dbReference type="EMBL" id="GGA86352.1"/>
    </source>
</evidence>
<dbReference type="SUPFAM" id="SSF51905">
    <property type="entry name" value="FAD/NAD(P)-binding domain"/>
    <property type="match status" value="1"/>
</dbReference>
<dbReference type="Gene3D" id="3.30.9.10">
    <property type="entry name" value="D-Amino Acid Oxidase, subunit A, domain 2"/>
    <property type="match status" value="1"/>
</dbReference>
<evidence type="ECO:0000259" key="5">
    <source>
        <dbReference type="Pfam" id="PF01266"/>
    </source>
</evidence>
<dbReference type="Proteomes" id="UP000646478">
    <property type="component" value="Unassembled WGS sequence"/>
</dbReference>
<reference evidence="6" key="2">
    <citation type="submission" date="2020-09" db="EMBL/GenBank/DDBJ databases">
        <authorList>
            <person name="Sun Q."/>
            <person name="Zhou Y."/>
        </authorList>
    </citation>
    <scope>NUCLEOTIDE SEQUENCE</scope>
    <source>
        <strain evidence="6">CGMCC 1.15082</strain>
    </source>
</reference>
<dbReference type="Pfam" id="PF01266">
    <property type="entry name" value="DAO"/>
    <property type="match status" value="1"/>
</dbReference>
<dbReference type="InterPro" id="IPR045170">
    <property type="entry name" value="MTOX"/>
</dbReference>
<keyword evidence="7" id="KW-1185">Reference proteome</keyword>
<dbReference type="GO" id="GO:0050660">
    <property type="term" value="F:flavin adenine dinucleotide binding"/>
    <property type="evidence" value="ECO:0007669"/>
    <property type="project" value="InterPro"/>
</dbReference>
<dbReference type="InterPro" id="IPR036188">
    <property type="entry name" value="FAD/NAD-bd_sf"/>
</dbReference>
<dbReference type="Gene3D" id="3.50.50.60">
    <property type="entry name" value="FAD/NAD(P)-binding domain"/>
    <property type="match status" value="1"/>
</dbReference>
<evidence type="ECO:0000256" key="1">
    <source>
        <dbReference type="ARBA" id="ARBA00001974"/>
    </source>
</evidence>
<protein>
    <submittedName>
        <fullName evidence="6">N-methyltryptophan oxidase</fullName>
    </submittedName>
</protein>
<evidence type="ECO:0000256" key="2">
    <source>
        <dbReference type="ARBA" id="ARBA00022630"/>
    </source>
</evidence>
<gene>
    <name evidence="6" type="primary">solA</name>
    <name evidence="6" type="ORF">GCM10011491_12470</name>
</gene>
<proteinExistence type="predicted"/>